<evidence type="ECO:0000313" key="1">
    <source>
        <dbReference type="EMBL" id="ETO15667.1"/>
    </source>
</evidence>
<keyword evidence="2" id="KW-1185">Reference proteome</keyword>
<organism evidence="1 2">
    <name type="scientific">Reticulomyxa filosa</name>
    <dbReference type="NCBI Taxonomy" id="46433"/>
    <lineage>
        <taxon>Eukaryota</taxon>
        <taxon>Sar</taxon>
        <taxon>Rhizaria</taxon>
        <taxon>Retaria</taxon>
        <taxon>Foraminifera</taxon>
        <taxon>Monothalamids</taxon>
        <taxon>Reticulomyxidae</taxon>
        <taxon>Reticulomyxa</taxon>
    </lineage>
</organism>
<comment type="caution">
    <text evidence="1">The sequence shown here is derived from an EMBL/GenBank/DDBJ whole genome shotgun (WGS) entry which is preliminary data.</text>
</comment>
<proteinExistence type="predicted"/>
<sequence length="297" mass="34416">MDNNFENNTDEITFFSKSTNPELLAKNRANFLNGNFGVFKVNDMVRVIPPNSNLATIAKIIEITSDGDYIVEYYDKCMEEYVKSTFATFDVRLSSEALPGNRSAEENADVIDVLLFGMSKDDTNLKTLFQTLSECVSVHYITKTNSPSWLKWYQRWTLTKYNINSAHCIAQFLSLEIISFLVDLQYQWKFECLFCEREAVTSTMCKELCYKHILKDFDHAFISCDICSAQIHDMDYLFACSNKIHFVCLSCCAALIKQHNQIYTVLNECLDDFLYKDILLQIVYFTNGVIHRIKFLK</sequence>
<gene>
    <name evidence="1" type="ORF">RFI_21700</name>
</gene>
<evidence type="ECO:0000313" key="2">
    <source>
        <dbReference type="Proteomes" id="UP000023152"/>
    </source>
</evidence>
<protein>
    <submittedName>
        <fullName evidence="1">Uncharacterized protein</fullName>
    </submittedName>
</protein>
<accession>X6MQE8</accession>
<reference evidence="1 2" key="1">
    <citation type="journal article" date="2013" name="Curr. Biol.">
        <title>The Genome of the Foraminiferan Reticulomyxa filosa.</title>
        <authorList>
            <person name="Glockner G."/>
            <person name="Hulsmann N."/>
            <person name="Schleicher M."/>
            <person name="Noegel A.A."/>
            <person name="Eichinger L."/>
            <person name="Gallinger C."/>
            <person name="Pawlowski J."/>
            <person name="Sierra R."/>
            <person name="Euteneuer U."/>
            <person name="Pillet L."/>
            <person name="Moustafa A."/>
            <person name="Platzer M."/>
            <person name="Groth M."/>
            <person name="Szafranski K."/>
            <person name="Schliwa M."/>
        </authorList>
    </citation>
    <scope>NUCLEOTIDE SEQUENCE [LARGE SCALE GENOMIC DNA]</scope>
</reference>
<dbReference type="EMBL" id="ASPP01018898">
    <property type="protein sequence ID" value="ETO15667.1"/>
    <property type="molecule type" value="Genomic_DNA"/>
</dbReference>
<dbReference type="AlphaFoldDB" id="X6MQE8"/>
<dbReference type="Proteomes" id="UP000023152">
    <property type="component" value="Unassembled WGS sequence"/>
</dbReference>
<name>X6MQE8_RETFI</name>